<evidence type="ECO:0000313" key="4">
    <source>
        <dbReference type="Proteomes" id="UP000076532"/>
    </source>
</evidence>
<dbReference type="STRING" id="436010.A0A166KC50"/>
<dbReference type="AlphaFoldDB" id="A0A166KC50"/>
<evidence type="ECO:0000256" key="2">
    <source>
        <dbReference type="SAM" id="SignalP"/>
    </source>
</evidence>
<protein>
    <recommendedName>
        <fullName evidence="5">Ferritin-like domain-containing protein</fullName>
    </recommendedName>
</protein>
<sequence>MRFSTCLIALAAPYLVSALPFKAKRAAAADILVLQFADVLEQLESQFYSEALSTFQIADFVTAGFSDAQIPIQLFTNIQVDESTHSTILQAAIKAEGAQPLSGCKFDFSSVLTDVATMAATARLVENVGVGAYLGAATLLTDPQLLSAAATILTIEARHQTILNLIAGGTAIPASFDIALTPPQVLAIAGAFISGCDTGITSNTPLAVTNKGTVAVGTTLSFSSTALNSSVDTSLFCQMMIGNLPAAVVLPYSACTVPAGINGPVAIFVTIDDQALANNVLIQTTVTVLAGPTMAFIDTITQDIDVVVKSGSASSSSGSGNSSSGSGSGSSSSGSGSGSSSGSGSGTATASASNSTSTTTISPGDASSIESSASATASAGGASATGSATGALANGSTAGSSTDVTLAVGGPNEYVGPAPDGHTFVMGWSTPS</sequence>
<organism evidence="3 4">
    <name type="scientific">Athelia psychrophila</name>
    <dbReference type="NCBI Taxonomy" id="1759441"/>
    <lineage>
        <taxon>Eukaryota</taxon>
        <taxon>Fungi</taxon>
        <taxon>Dikarya</taxon>
        <taxon>Basidiomycota</taxon>
        <taxon>Agaricomycotina</taxon>
        <taxon>Agaricomycetes</taxon>
        <taxon>Agaricomycetidae</taxon>
        <taxon>Atheliales</taxon>
        <taxon>Atheliaceae</taxon>
        <taxon>Athelia</taxon>
    </lineage>
</organism>
<feature type="chain" id="PRO_5007876214" description="Ferritin-like domain-containing protein" evidence="2">
    <location>
        <begin position="19"/>
        <end position="432"/>
    </location>
</feature>
<evidence type="ECO:0008006" key="5">
    <source>
        <dbReference type="Google" id="ProtNLM"/>
    </source>
</evidence>
<keyword evidence="2" id="KW-0732">Signal</keyword>
<name>A0A166KC50_9AGAM</name>
<feature type="region of interest" description="Disordered" evidence="1">
    <location>
        <begin position="311"/>
        <end position="432"/>
    </location>
</feature>
<dbReference type="InterPro" id="IPR012347">
    <property type="entry name" value="Ferritin-like"/>
</dbReference>
<proteinExistence type="predicted"/>
<evidence type="ECO:0000256" key="1">
    <source>
        <dbReference type="SAM" id="MobiDB-lite"/>
    </source>
</evidence>
<evidence type="ECO:0000313" key="3">
    <source>
        <dbReference type="EMBL" id="KZP21753.1"/>
    </source>
</evidence>
<dbReference type="InterPro" id="IPR009078">
    <property type="entry name" value="Ferritin-like_SF"/>
</dbReference>
<feature type="compositionally biased region" description="Low complexity" evidence="1">
    <location>
        <begin position="346"/>
        <end position="402"/>
    </location>
</feature>
<dbReference type="EMBL" id="KV417545">
    <property type="protein sequence ID" value="KZP21753.1"/>
    <property type="molecule type" value="Genomic_DNA"/>
</dbReference>
<dbReference type="SUPFAM" id="SSF47240">
    <property type="entry name" value="Ferritin-like"/>
    <property type="match status" value="1"/>
</dbReference>
<reference evidence="3 4" key="1">
    <citation type="journal article" date="2016" name="Mol. Biol. Evol.">
        <title>Comparative Genomics of Early-Diverging Mushroom-Forming Fungi Provides Insights into the Origins of Lignocellulose Decay Capabilities.</title>
        <authorList>
            <person name="Nagy L.G."/>
            <person name="Riley R."/>
            <person name="Tritt A."/>
            <person name="Adam C."/>
            <person name="Daum C."/>
            <person name="Floudas D."/>
            <person name="Sun H."/>
            <person name="Yadav J.S."/>
            <person name="Pangilinan J."/>
            <person name="Larsson K.H."/>
            <person name="Matsuura K."/>
            <person name="Barry K."/>
            <person name="Labutti K."/>
            <person name="Kuo R."/>
            <person name="Ohm R.A."/>
            <person name="Bhattacharya S.S."/>
            <person name="Shirouzu T."/>
            <person name="Yoshinaga Y."/>
            <person name="Martin F.M."/>
            <person name="Grigoriev I.V."/>
            <person name="Hibbett D.S."/>
        </authorList>
    </citation>
    <scope>NUCLEOTIDE SEQUENCE [LARGE SCALE GENOMIC DNA]</scope>
    <source>
        <strain evidence="3 4">CBS 109695</strain>
    </source>
</reference>
<gene>
    <name evidence="3" type="ORF">FIBSPDRAFT_740051</name>
</gene>
<dbReference type="Pfam" id="PF13668">
    <property type="entry name" value="Ferritin_2"/>
    <property type="match status" value="1"/>
</dbReference>
<dbReference type="OrthoDB" id="1001765at2759"/>
<dbReference type="Proteomes" id="UP000076532">
    <property type="component" value="Unassembled WGS sequence"/>
</dbReference>
<dbReference type="CDD" id="cd00657">
    <property type="entry name" value="Ferritin_like"/>
    <property type="match status" value="1"/>
</dbReference>
<keyword evidence="4" id="KW-1185">Reference proteome</keyword>
<dbReference type="Gene3D" id="1.20.1260.10">
    <property type="match status" value="1"/>
</dbReference>
<feature type="compositionally biased region" description="Low complexity" evidence="1">
    <location>
        <begin position="311"/>
        <end position="334"/>
    </location>
</feature>
<feature type="signal peptide" evidence="2">
    <location>
        <begin position="1"/>
        <end position="18"/>
    </location>
</feature>
<feature type="compositionally biased region" description="Gly residues" evidence="1">
    <location>
        <begin position="335"/>
        <end position="345"/>
    </location>
</feature>
<accession>A0A166KC50</accession>